<dbReference type="GeneID" id="35600443"/>
<name>A0A2D3VCR9_9PEZI</name>
<evidence type="ECO:0000313" key="2">
    <source>
        <dbReference type="EMBL" id="CZT19429.1"/>
    </source>
</evidence>
<protein>
    <submittedName>
        <fullName evidence="2">Uncharacterized protein</fullName>
    </submittedName>
</protein>
<dbReference type="AlphaFoldDB" id="A0A2D3VCR9"/>
<organism evidence="2 3">
    <name type="scientific">Ramularia collo-cygni</name>
    <dbReference type="NCBI Taxonomy" id="112498"/>
    <lineage>
        <taxon>Eukaryota</taxon>
        <taxon>Fungi</taxon>
        <taxon>Dikarya</taxon>
        <taxon>Ascomycota</taxon>
        <taxon>Pezizomycotina</taxon>
        <taxon>Dothideomycetes</taxon>
        <taxon>Dothideomycetidae</taxon>
        <taxon>Mycosphaerellales</taxon>
        <taxon>Mycosphaerellaceae</taxon>
        <taxon>Ramularia</taxon>
    </lineage>
</organism>
<dbReference type="OrthoDB" id="5316527at2759"/>
<feature type="region of interest" description="Disordered" evidence="1">
    <location>
        <begin position="301"/>
        <end position="339"/>
    </location>
</feature>
<feature type="compositionally biased region" description="Polar residues" evidence="1">
    <location>
        <begin position="20"/>
        <end position="34"/>
    </location>
</feature>
<gene>
    <name evidence="2" type="ORF">RCC_05280</name>
</gene>
<keyword evidence="3" id="KW-1185">Reference proteome</keyword>
<sequence>MQRLALRLRSSPLPRPQPPTYSHTLRSIPPSTTPRLIPRTHHRRISYRQPHSQQHHEPIPFQPVRFQKPGIFTRKRQMTLALYIFACMVLFKQMSQYVTIDVEVQDADRDKEEKKDGGAKGVLSDEDDDDEEYTFIPLTWGKKLPREFYRGSDPEWQEFVKVAKDKPRHKKIQDALVQQVFAGSQKHPGVVQHLGKDLKVGKYWLDISFPDGPPQEYERYGLEIGESAIHWSAERITPEEQFRLQRALWPAAVFRATWAASKAVAGIQYRRIKQSLGVEGVDPFSPEERLRLALEVAEQQQAAKNQKGRRGSGDIDPAGAVVSRSSPTDTAEASDEAKKRFPWQIQVPMPSFDNTRGQSMDLPIFSIVFQTTLNKHWAPKKMEPPRGSFVVQGMMEVRGSKGQILFDVRGCYDPKEAKFVMVQANKRGFKLWNQRPKGGP</sequence>
<dbReference type="Proteomes" id="UP000225277">
    <property type="component" value="Unassembled WGS sequence"/>
</dbReference>
<dbReference type="EMBL" id="FJUY01000007">
    <property type="protein sequence ID" value="CZT19429.1"/>
    <property type="molecule type" value="Genomic_DNA"/>
</dbReference>
<accession>A0A2D3VCR9</accession>
<feature type="region of interest" description="Disordered" evidence="1">
    <location>
        <begin position="108"/>
        <end position="127"/>
    </location>
</feature>
<feature type="compositionally biased region" description="Low complexity" evidence="1">
    <location>
        <begin position="1"/>
        <end position="12"/>
    </location>
</feature>
<dbReference type="STRING" id="112498.A0A2D3VCR9"/>
<feature type="region of interest" description="Disordered" evidence="1">
    <location>
        <begin position="1"/>
        <end position="40"/>
    </location>
</feature>
<dbReference type="RefSeq" id="XP_023626319.1">
    <property type="nucleotide sequence ID" value="XM_023770551.1"/>
</dbReference>
<reference evidence="2 3" key="1">
    <citation type="submission" date="2016-03" db="EMBL/GenBank/DDBJ databases">
        <authorList>
            <person name="Ploux O."/>
        </authorList>
    </citation>
    <scope>NUCLEOTIDE SEQUENCE [LARGE SCALE GENOMIC DNA]</scope>
    <source>
        <strain evidence="2 3">URUG2</strain>
    </source>
</reference>
<feature type="compositionally biased region" description="Basic and acidic residues" evidence="1">
    <location>
        <begin position="108"/>
        <end position="118"/>
    </location>
</feature>
<evidence type="ECO:0000313" key="3">
    <source>
        <dbReference type="Proteomes" id="UP000225277"/>
    </source>
</evidence>
<proteinExistence type="predicted"/>
<evidence type="ECO:0000256" key="1">
    <source>
        <dbReference type="SAM" id="MobiDB-lite"/>
    </source>
</evidence>